<evidence type="ECO:0000256" key="5">
    <source>
        <dbReference type="ARBA" id="ARBA00022840"/>
    </source>
</evidence>
<proteinExistence type="inferred from homology"/>
<dbReference type="PRINTS" id="PR00473">
    <property type="entry name" value="GALCTOKINASE"/>
</dbReference>
<sequence>MDVSPTFTTLTDLAQGSSTNEGRYETLVSKFTDKYGRPPTHLARSPGRVNLIGEHIDYCGYGVLPMAIEQDIVMAFAATDSNTISIADIEEDKYAAKDIDLSSDWRNFSSNGAVPWYNYFLCGFRGIIEEFSILSPVGIQVMMDGSIPPSSGLSSSSALVCCSSIVTLVSNSVPLPSKTRLADICASSERYIGTQGGGMDQAVSFLAQPGRALKIDFNPLTSSPVTLPAGYSFVVSHCGESMNKAATFSFNERVVECRLAAKALASLQGIEWRNISKFADLQNALGYTLKQMVSLVQDKLHEDSYTKDEICGILGLKIKGDELVGEVLSSMSPQAQKAAAELSRYKLYQRALHVFAEADRVEQFKMIANGEEAVEDVGASLGELMNASHSSCSKLYECSCPALDTLVSNCVASGASGSRLTGAGWGGCSVSIVSDSSLEKFLEGLRGAFFKGKTDEELKTKLFATRPGPGAALCHLK</sequence>
<keyword evidence="2" id="KW-0808">Transferase</keyword>
<dbReference type="PANTHER" id="PTHR10457:SF7">
    <property type="entry name" value="GALACTOKINASE-RELATED"/>
    <property type="match status" value="1"/>
</dbReference>
<dbReference type="KEGG" id="aqu:100635641"/>
<dbReference type="GO" id="GO:0004335">
    <property type="term" value="F:galactokinase activity"/>
    <property type="evidence" value="ECO:0007669"/>
    <property type="project" value="InterPro"/>
</dbReference>
<dbReference type="SUPFAM" id="SSF55060">
    <property type="entry name" value="GHMP Kinase, C-terminal domain"/>
    <property type="match status" value="1"/>
</dbReference>
<reference evidence="10" key="1">
    <citation type="journal article" date="2010" name="Nature">
        <title>The Amphimedon queenslandica genome and the evolution of animal complexity.</title>
        <authorList>
            <person name="Srivastava M."/>
            <person name="Simakov O."/>
            <person name="Chapman J."/>
            <person name="Fahey B."/>
            <person name="Gauthier M.E."/>
            <person name="Mitros T."/>
            <person name="Richards G.S."/>
            <person name="Conaco C."/>
            <person name="Dacre M."/>
            <person name="Hellsten U."/>
            <person name="Larroux C."/>
            <person name="Putnam N.H."/>
            <person name="Stanke M."/>
            <person name="Adamska M."/>
            <person name="Darling A."/>
            <person name="Degnan S.M."/>
            <person name="Oakley T.H."/>
            <person name="Plachetzki D.C."/>
            <person name="Zhai Y."/>
            <person name="Adamski M."/>
            <person name="Calcino A."/>
            <person name="Cummins S.F."/>
            <person name="Goodstein D.M."/>
            <person name="Harris C."/>
            <person name="Jackson D.J."/>
            <person name="Leys S.P."/>
            <person name="Shu S."/>
            <person name="Woodcroft B.J."/>
            <person name="Vervoort M."/>
            <person name="Kosik K.S."/>
            <person name="Manning G."/>
            <person name="Degnan B.M."/>
            <person name="Rokhsar D.S."/>
        </authorList>
    </citation>
    <scope>NUCLEOTIDE SEQUENCE [LARGE SCALE GENOMIC DNA]</scope>
</reference>
<dbReference type="PROSITE" id="PS00627">
    <property type="entry name" value="GHMP_KINASES_ATP"/>
    <property type="match status" value="1"/>
</dbReference>
<feature type="domain" description="GHMP kinase N-terminal" evidence="6">
    <location>
        <begin position="118"/>
        <end position="206"/>
    </location>
</feature>
<comment type="similarity">
    <text evidence="1">Belongs to the GHMP kinase family. GalK subfamily.</text>
</comment>
<evidence type="ECO:0000256" key="1">
    <source>
        <dbReference type="ARBA" id="ARBA00006566"/>
    </source>
</evidence>
<dbReference type="InterPro" id="IPR000705">
    <property type="entry name" value="Galactokinase"/>
</dbReference>
<dbReference type="InterPro" id="IPR020568">
    <property type="entry name" value="Ribosomal_Su5_D2-typ_SF"/>
</dbReference>
<dbReference type="InterPro" id="IPR006206">
    <property type="entry name" value="Mevalonate/galactokinase"/>
</dbReference>
<evidence type="ECO:0000259" key="8">
    <source>
        <dbReference type="Pfam" id="PF10509"/>
    </source>
</evidence>
<dbReference type="EnsemblMetazoa" id="Aqu2.1.39776_001">
    <property type="protein sequence ID" value="Aqu2.1.39776_001"/>
    <property type="gene ID" value="Aqu2.1.39776"/>
</dbReference>
<dbReference type="eggNOG" id="KOG0631">
    <property type="taxonomic scope" value="Eukaryota"/>
</dbReference>
<dbReference type="PIRSF" id="PIRSF000530">
    <property type="entry name" value="Galactokinase"/>
    <property type="match status" value="1"/>
</dbReference>
<dbReference type="AlphaFoldDB" id="A0A1X7VIA6"/>
<dbReference type="InParanoid" id="A0A1X7VIA6"/>
<evidence type="ECO:0000256" key="2">
    <source>
        <dbReference type="ARBA" id="ARBA00022679"/>
    </source>
</evidence>
<reference evidence="9" key="2">
    <citation type="submission" date="2017-05" db="UniProtKB">
        <authorList>
            <consortium name="EnsemblMetazoa"/>
        </authorList>
    </citation>
    <scope>IDENTIFICATION</scope>
</reference>
<feature type="domain" description="GHMP kinase C-terminal" evidence="7">
    <location>
        <begin position="379"/>
        <end position="446"/>
    </location>
</feature>
<dbReference type="InterPro" id="IPR019539">
    <property type="entry name" value="GalKase_N"/>
</dbReference>
<dbReference type="InterPro" id="IPR036554">
    <property type="entry name" value="GHMP_kinase_C_sf"/>
</dbReference>
<dbReference type="Proteomes" id="UP000007879">
    <property type="component" value="Unassembled WGS sequence"/>
</dbReference>
<dbReference type="GO" id="GO:0006012">
    <property type="term" value="P:galactose metabolic process"/>
    <property type="evidence" value="ECO:0007669"/>
    <property type="project" value="InterPro"/>
</dbReference>
<dbReference type="Gene3D" id="3.30.70.3170">
    <property type="match status" value="1"/>
</dbReference>
<name>A0A1X7VIA6_AMPQE</name>
<dbReference type="Pfam" id="PF00288">
    <property type="entry name" value="GHMP_kinases_N"/>
    <property type="match status" value="1"/>
</dbReference>
<dbReference type="OMA" id="GFHDTYF"/>
<dbReference type="PANTHER" id="PTHR10457">
    <property type="entry name" value="MEVALONATE KINASE/GALACTOKINASE"/>
    <property type="match status" value="1"/>
</dbReference>
<feature type="domain" description="Galactokinase N-terminal" evidence="8">
    <location>
        <begin position="30"/>
        <end position="77"/>
    </location>
</feature>
<gene>
    <name evidence="9" type="primary">100635641</name>
</gene>
<keyword evidence="10" id="KW-1185">Reference proteome</keyword>
<keyword evidence="4" id="KW-0418">Kinase</keyword>
<dbReference type="PRINTS" id="PR00959">
    <property type="entry name" value="MEVGALKINASE"/>
</dbReference>
<evidence type="ECO:0000259" key="6">
    <source>
        <dbReference type="Pfam" id="PF00288"/>
    </source>
</evidence>
<dbReference type="EnsemblMetazoa" id="XM_003384082.3">
    <property type="protein sequence ID" value="XP_003384130.1"/>
    <property type="gene ID" value="LOC100635641"/>
</dbReference>
<accession>A0A1X7VIA6</accession>
<keyword evidence="3" id="KW-0547">Nucleotide-binding</keyword>
<evidence type="ECO:0000259" key="7">
    <source>
        <dbReference type="Pfam" id="PF08544"/>
    </source>
</evidence>
<evidence type="ECO:0000256" key="3">
    <source>
        <dbReference type="ARBA" id="ARBA00022741"/>
    </source>
</evidence>
<protein>
    <recommendedName>
        <fullName evidence="11">Galactokinase</fullName>
    </recommendedName>
</protein>
<dbReference type="Pfam" id="PF08544">
    <property type="entry name" value="GHMP_kinases_C"/>
    <property type="match status" value="1"/>
</dbReference>
<evidence type="ECO:0000313" key="10">
    <source>
        <dbReference type="Proteomes" id="UP000007879"/>
    </source>
</evidence>
<dbReference type="InterPro" id="IPR014721">
    <property type="entry name" value="Ribsml_uS5_D2-typ_fold_subgr"/>
</dbReference>
<dbReference type="InterPro" id="IPR006203">
    <property type="entry name" value="GHMP_knse_ATP-bd_CS"/>
</dbReference>
<dbReference type="InterPro" id="IPR019741">
    <property type="entry name" value="Galactokinase_CS"/>
</dbReference>
<dbReference type="PROSITE" id="PS00106">
    <property type="entry name" value="GALACTOKINASE"/>
    <property type="match status" value="1"/>
</dbReference>
<dbReference type="GO" id="GO:0005829">
    <property type="term" value="C:cytosol"/>
    <property type="evidence" value="ECO:0007669"/>
    <property type="project" value="TreeGrafter"/>
</dbReference>
<keyword evidence="5" id="KW-0067">ATP-binding</keyword>
<dbReference type="SUPFAM" id="SSF54211">
    <property type="entry name" value="Ribosomal protein S5 domain 2-like"/>
    <property type="match status" value="1"/>
</dbReference>
<evidence type="ECO:0008006" key="11">
    <source>
        <dbReference type="Google" id="ProtNLM"/>
    </source>
</evidence>
<evidence type="ECO:0000256" key="4">
    <source>
        <dbReference type="ARBA" id="ARBA00022777"/>
    </source>
</evidence>
<dbReference type="OrthoDB" id="187738at2759"/>
<dbReference type="InterPro" id="IPR006204">
    <property type="entry name" value="GHMP_kinase_N_dom"/>
</dbReference>
<dbReference type="NCBIfam" id="TIGR00131">
    <property type="entry name" value="gal_kin"/>
    <property type="match status" value="1"/>
</dbReference>
<dbReference type="InterPro" id="IPR013750">
    <property type="entry name" value="GHMP_kinase_C_dom"/>
</dbReference>
<organism evidence="9">
    <name type="scientific">Amphimedon queenslandica</name>
    <name type="common">Sponge</name>
    <dbReference type="NCBI Taxonomy" id="400682"/>
    <lineage>
        <taxon>Eukaryota</taxon>
        <taxon>Metazoa</taxon>
        <taxon>Porifera</taxon>
        <taxon>Demospongiae</taxon>
        <taxon>Heteroscleromorpha</taxon>
        <taxon>Haplosclerida</taxon>
        <taxon>Niphatidae</taxon>
        <taxon>Amphimedon</taxon>
    </lineage>
</organism>
<dbReference type="Gene3D" id="3.30.230.10">
    <property type="match status" value="1"/>
</dbReference>
<dbReference type="Gene3D" id="1.20.1440.340">
    <property type="match status" value="1"/>
</dbReference>
<evidence type="ECO:0000313" key="9">
    <source>
        <dbReference type="EnsemblMetazoa" id="Aqu2.1.39776_001"/>
    </source>
</evidence>
<dbReference type="STRING" id="400682.A0A1X7VIA6"/>
<dbReference type="Pfam" id="PF10509">
    <property type="entry name" value="GalKase_gal_bdg"/>
    <property type="match status" value="1"/>
</dbReference>
<dbReference type="GO" id="GO:0005524">
    <property type="term" value="F:ATP binding"/>
    <property type="evidence" value="ECO:0007669"/>
    <property type="project" value="UniProtKB-KW"/>
</dbReference>